<accession>A0A6C0K1L8</accession>
<reference evidence="1" key="1">
    <citation type="journal article" date="2020" name="Nature">
        <title>Giant virus diversity and host interactions through global metagenomics.</title>
        <authorList>
            <person name="Schulz F."/>
            <person name="Roux S."/>
            <person name="Paez-Espino D."/>
            <person name="Jungbluth S."/>
            <person name="Walsh D.A."/>
            <person name="Denef V.J."/>
            <person name="McMahon K.D."/>
            <person name="Konstantinidis K.T."/>
            <person name="Eloe-Fadrosh E.A."/>
            <person name="Kyrpides N.C."/>
            <person name="Woyke T."/>
        </authorList>
    </citation>
    <scope>NUCLEOTIDE SEQUENCE</scope>
    <source>
        <strain evidence="1">GVMAG-S-1101169-75</strain>
    </source>
</reference>
<organism evidence="1">
    <name type="scientific">viral metagenome</name>
    <dbReference type="NCBI Taxonomy" id="1070528"/>
    <lineage>
        <taxon>unclassified sequences</taxon>
        <taxon>metagenomes</taxon>
        <taxon>organismal metagenomes</taxon>
    </lineage>
</organism>
<protein>
    <submittedName>
        <fullName evidence="1">Uncharacterized protein</fullName>
    </submittedName>
</protein>
<dbReference type="AlphaFoldDB" id="A0A6C0K1L8"/>
<name>A0A6C0K1L8_9ZZZZ</name>
<dbReference type="EMBL" id="MN740787">
    <property type="protein sequence ID" value="QHU11619.1"/>
    <property type="molecule type" value="Genomic_DNA"/>
</dbReference>
<sequence>MKFGVMIKAIATTAFLPNPGIIHLDKPVCQDCRHFQNSLFLDASFGKCARFGQKNIMTGNIYFEYAELCRKDEEKCGINATYFEKKSCQFPKLTRLCFRNANNCTDS</sequence>
<evidence type="ECO:0000313" key="1">
    <source>
        <dbReference type="EMBL" id="QHU11619.1"/>
    </source>
</evidence>
<proteinExistence type="predicted"/>